<feature type="region of interest" description="Disordered" evidence="3">
    <location>
        <begin position="63"/>
        <end position="178"/>
    </location>
</feature>
<dbReference type="Pfam" id="PF00022">
    <property type="entry name" value="Actin"/>
    <property type="match status" value="1"/>
</dbReference>
<dbReference type="InterPro" id="IPR004000">
    <property type="entry name" value="Actin"/>
</dbReference>
<evidence type="ECO:0000256" key="2">
    <source>
        <dbReference type="RuleBase" id="RU000487"/>
    </source>
</evidence>
<accession>A0A7S4ULB9</accession>
<evidence type="ECO:0000313" key="4">
    <source>
        <dbReference type="EMBL" id="CAE4591804.1"/>
    </source>
</evidence>
<feature type="compositionally biased region" description="Basic and acidic residues" evidence="3">
    <location>
        <begin position="67"/>
        <end position="97"/>
    </location>
</feature>
<sequence length="356" mass="40852">MMDDFAIVNSVKEDTCFISPKRTDFDEFMLYARQTKKGLRSFDRDFVLPDFVHSFQGKVELPALLRRKMEWEERQREKKRKEEEEKQKKATEGEKGADTSGTIAEDNIPATSKEEDAEKNKTEAAEKDENYDEKCDASKNDDHDDKDNNNDDDDGSDSDDNSDEEDEKTKQQKKKENLLRLQKQRQKEIERAKYIQEQEQQSLEISVERFTIPEIIFTPSYIGLVNSCGLGEAIVQSIQSCDAELRAALYHNIVLTGGTVLLPGFKERVEMEVRSLAPDNYVVRVFLPEDPVHFAWKGAHELVRQKEFLDESCMSKKQWEVSKEMDTTTNQQAKTADDGVSPGLGKSEKEVGLIIM</sequence>
<feature type="compositionally biased region" description="Basic and acidic residues" evidence="3">
    <location>
        <begin position="112"/>
        <end position="149"/>
    </location>
</feature>
<evidence type="ECO:0000256" key="1">
    <source>
        <dbReference type="ARBA" id="ARBA00049360"/>
    </source>
</evidence>
<feature type="compositionally biased region" description="Basic and acidic residues" evidence="3">
    <location>
        <begin position="167"/>
        <end position="178"/>
    </location>
</feature>
<dbReference type="EMBL" id="HBNS01008468">
    <property type="protein sequence ID" value="CAE4591804.1"/>
    <property type="molecule type" value="Transcribed_RNA"/>
</dbReference>
<dbReference type="SUPFAM" id="SSF53067">
    <property type="entry name" value="Actin-like ATPase domain"/>
    <property type="match status" value="1"/>
</dbReference>
<organism evidence="4">
    <name type="scientific">Ditylum brightwellii</name>
    <dbReference type="NCBI Taxonomy" id="49249"/>
    <lineage>
        <taxon>Eukaryota</taxon>
        <taxon>Sar</taxon>
        <taxon>Stramenopiles</taxon>
        <taxon>Ochrophyta</taxon>
        <taxon>Bacillariophyta</taxon>
        <taxon>Mediophyceae</taxon>
        <taxon>Lithodesmiophycidae</taxon>
        <taxon>Lithodesmiales</taxon>
        <taxon>Lithodesmiaceae</taxon>
        <taxon>Ditylum</taxon>
    </lineage>
</organism>
<proteinExistence type="inferred from homology"/>
<dbReference type="SMART" id="SM00268">
    <property type="entry name" value="ACTIN"/>
    <property type="match status" value="1"/>
</dbReference>
<protein>
    <recommendedName>
        <fullName evidence="5">Actin-related protein 5</fullName>
    </recommendedName>
</protein>
<dbReference type="PANTHER" id="PTHR11937">
    <property type="entry name" value="ACTIN"/>
    <property type="match status" value="1"/>
</dbReference>
<evidence type="ECO:0000256" key="3">
    <source>
        <dbReference type="SAM" id="MobiDB-lite"/>
    </source>
</evidence>
<dbReference type="InterPro" id="IPR043129">
    <property type="entry name" value="ATPase_NBD"/>
</dbReference>
<dbReference type="Gene3D" id="3.30.420.40">
    <property type="match status" value="2"/>
</dbReference>
<reference evidence="4" key="1">
    <citation type="submission" date="2021-01" db="EMBL/GenBank/DDBJ databases">
        <authorList>
            <person name="Corre E."/>
            <person name="Pelletier E."/>
            <person name="Niang G."/>
            <person name="Scheremetjew M."/>
            <person name="Finn R."/>
            <person name="Kale V."/>
            <person name="Holt S."/>
            <person name="Cochrane G."/>
            <person name="Meng A."/>
            <person name="Brown T."/>
            <person name="Cohen L."/>
        </authorList>
    </citation>
    <scope>NUCLEOTIDE SEQUENCE</scope>
    <source>
        <strain evidence="4">GSO104</strain>
    </source>
</reference>
<comment type="catalytic activity">
    <reaction evidence="1">
        <text>ATP + H2O = ADP + phosphate + H(+)</text>
        <dbReference type="Rhea" id="RHEA:13065"/>
        <dbReference type="ChEBI" id="CHEBI:15377"/>
        <dbReference type="ChEBI" id="CHEBI:15378"/>
        <dbReference type="ChEBI" id="CHEBI:30616"/>
        <dbReference type="ChEBI" id="CHEBI:43474"/>
        <dbReference type="ChEBI" id="CHEBI:456216"/>
    </reaction>
</comment>
<comment type="similarity">
    <text evidence="2">Belongs to the actin family.</text>
</comment>
<feature type="compositionally biased region" description="Acidic residues" evidence="3">
    <location>
        <begin position="150"/>
        <end position="166"/>
    </location>
</feature>
<dbReference type="AlphaFoldDB" id="A0A7S4ULB9"/>
<name>A0A7S4ULB9_9STRA</name>
<dbReference type="Gene3D" id="3.90.640.10">
    <property type="entry name" value="Actin, Chain A, domain 4"/>
    <property type="match status" value="1"/>
</dbReference>
<evidence type="ECO:0008006" key="5">
    <source>
        <dbReference type="Google" id="ProtNLM"/>
    </source>
</evidence>
<gene>
    <name evidence="4" type="ORF">DBRI00130_LOCUS6870</name>
</gene>
<feature type="region of interest" description="Disordered" evidence="3">
    <location>
        <begin position="323"/>
        <end position="345"/>
    </location>
</feature>